<evidence type="ECO:0000256" key="3">
    <source>
        <dbReference type="SAM" id="MobiDB-lite"/>
    </source>
</evidence>
<feature type="compositionally biased region" description="Polar residues" evidence="3">
    <location>
        <begin position="726"/>
        <end position="747"/>
    </location>
</feature>
<comment type="subcellular location">
    <subcellularLocation>
        <location evidence="1">Nucleus</location>
    </subcellularLocation>
</comment>
<dbReference type="PANTHER" id="PTHR23318">
    <property type="entry name" value="ATP SYNTHASE GAMMA-RELATED"/>
    <property type="match status" value="1"/>
</dbReference>
<sequence length="781" mass="89062">MSSPQLPKESRRVKVYELVDSTWEDRGTGFCGGEMQHNDAFIFVVSETDPDQYFLRTQIFPTVEYQKQDDTLIVWTNPDDTDLALSFQESQGCDETHEFIQAAQRLYNDSPDDANPSDMMYLSTVSSMPEEPSPENLSKIEFCIDYAFRTQFGRDSLVQFLQKPGYLNKLLGLLAQAEEQSQANPDSVKDGNSMLFILNRILKAIFILNDSEIVEILISDENFTNVLGVLEYDSEYPNYKANHRSFIESSSKFKEVVPIPDDLIRESIVHTFRLQYLKDVALVRLVDDNTFTLLASLIYFSQVEIIQYIQNCESFIADLFGLYTKDSTPLETKRDGIRFLMQFVSTAKALLAEQRANIYAKFLDHGLYNAIIFALDDLDTVICSSGAELIMALIEDISFYMKDMSLKYNTSKNSFDARKLLKKMVSLVANNHTLSIKTQIPEAIRIFLTADLPFSDHGPDPERGAADTKKFYIEILQNLYDSILKINPEKAEHMSITEIAFTSYLCDLFCVCVRTEKSYILEFANESEIWTSLCVLLQSPNSQVVSSALRCFRHGIGSMHDLTINCIEETDFVKLALEITVSNLNRNTLLESAFLELFDSLQKVASNEPPSSPIARLFKTIATNHRELVNKLTVGSLNERYKTVEKIIGRDDTASNLKMLLVNMERESTTTGTEEFDLWSRSNDSYSGYFGTHETEHIEEQKCLNETKPEEMGQENDDNKKEIAEQENNSVTDSSETPVPSSYTEAPSNKLERKRSFEMAKEDDEDTETQRNKREKSEPTD</sequence>
<dbReference type="GO" id="GO:0005654">
    <property type="term" value="C:nucleoplasm"/>
    <property type="evidence" value="ECO:0007669"/>
    <property type="project" value="TreeGrafter"/>
</dbReference>
<dbReference type="GO" id="GO:0006974">
    <property type="term" value="P:DNA damage response"/>
    <property type="evidence" value="ECO:0007669"/>
    <property type="project" value="TreeGrafter"/>
</dbReference>
<dbReference type="GO" id="GO:0072542">
    <property type="term" value="F:protein phosphatase activator activity"/>
    <property type="evidence" value="ECO:0007669"/>
    <property type="project" value="TreeGrafter"/>
</dbReference>
<dbReference type="InterPro" id="IPR006887">
    <property type="entry name" value="P4R3-like_central_dom"/>
</dbReference>
<evidence type="ECO:0000259" key="4">
    <source>
        <dbReference type="Pfam" id="PF04802"/>
    </source>
</evidence>
<evidence type="ECO:0000313" key="6">
    <source>
        <dbReference type="EMBL" id="ODV90305.1"/>
    </source>
</evidence>
<feature type="domain" description="Serine/threonine-protein phosphatase 4 regulatory subunit 3-like central" evidence="4">
    <location>
        <begin position="140"/>
        <end position="635"/>
    </location>
</feature>
<dbReference type="InterPro" id="IPR011993">
    <property type="entry name" value="PH-like_dom_sf"/>
</dbReference>
<gene>
    <name evidence="6" type="ORF">CANCADRAFT_104877</name>
</gene>
<keyword evidence="2" id="KW-0539">Nucleus</keyword>
<evidence type="ECO:0000256" key="1">
    <source>
        <dbReference type="ARBA" id="ARBA00004123"/>
    </source>
</evidence>
<dbReference type="InterPro" id="IPR051137">
    <property type="entry name" value="PP4R3-like"/>
</dbReference>
<dbReference type="OrthoDB" id="27483at2759"/>
<dbReference type="Pfam" id="PF22972">
    <property type="entry name" value="EVH1_PP4R3"/>
    <property type="match status" value="1"/>
</dbReference>
<dbReference type="AlphaFoldDB" id="A0A1E4TEW1"/>
<accession>A0A1E4TEW1</accession>
<evidence type="ECO:0000313" key="7">
    <source>
        <dbReference type="Proteomes" id="UP000095023"/>
    </source>
</evidence>
<feature type="domain" description="PP4R3 EVH1-like" evidence="5">
    <location>
        <begin position="11"/>
        <end position="105"/>
    </location>
</feature>
<dbReference type="GO" id="GO:0030289">
    <property type="term" value="C:protein phosphatase 4 complex"/>
    <property type="evidence" value="ECO:0007669"/>
    <property type="project" value="TreeGrafter"/>
</dbReference>
<reference evidence="7" key="1">
    <citation type="submission" date="2016-02" db="EMBL/GenBank/DDBJ databases">
        <title>Comparative genomics of biotechnologically important yeasts.</title>
        <authorList>
            <consortium name="DOE Joint Genome Institute"/>
            <person name="Riley R."/>
            <person name="Haridas S."/>
            <person name="Wolfe K.H."/>
            <person name="Lopes M.R."/>
            <person name="Hittinger C.T."/>
            <person name="Goker M."/>
            <person name="Salamov A."/>
            <person name="Wisecaver J."/>
            <person name="Long T.M."/>
            <person name="Aerts A.L."/>
            <person name="Barry K."/>
            <person name="Choi C."/>
            <person name="Clum A."/>
            <person name="Coughlan A.Y."/>
            <person name="Deshpande S."/>
            <person name="Douglass A.P."/>
            <person name="Hanson S.J."/>
            <person name="Klenk H.-P."/>
            <person name="Labutti K."/>
            <person name="Lapidus A."/>
            <person name="Lindquist E."/>
            <person name="Lipzen A."/>
            <person name="Meier-Kolthoff J.P."/>
            <person name="Ohm R.A."/>
            <person name="Otillar R.P."/>
            <person name="Pangilinan J."/>
            <person name="Peng Y."/>
            <person name="Rokas A."/>
            <person name="Rosa C.A."/>
            <person name="Scheuner C."/>
            <person name="Sibirny A.A."/>
            <person name="Slot J.C."/>
            <person name="Stielow J.B."/>
            <person name="Sun H."/>
            <person name="Kurtzman C.P."/>
            <person name="Blackwell M."/>
            <person name="Jeffries T.W."/>
            <person name="Grigoriev I.V."/>
        </authorList>
    </citation>
    <scope>NUCLEOTIDE SEQUENCE [LARGE SCALE GENOMIC DNA]</scope>
    <source>
        <strain evidence="7">NRRL Y-17796</strain>
    </source>
</reference>
<dbReference type="EMBL" id="KV453842">
    <property type="protein sequence ID" value="ODV90305.1"/>
    <property type="molecule type" value="Genomic_DNA"/>
</dbReference>
<protein>
    <submittedName>
        <fullName evidence="6">Uncharacterized protein</fullName>
    </submittedName>
</protein>
<feature type="compositionally biased region" description="Basic and acidic residues" evidence="3">
    <location>
        <begin position="750"/>
        <end position="760"/>
    </location>
</feature>
<dbReference type="InterPro" id="IPR055236">
    <property type="entry name" value="EVH1_PP4R3"/>
</dbReference>
<proteinExistence type="predicted"/>
<feature type="compositionally biased region" description="Basic and acidic residues" evidence="3">
    <location>
        <begin position="768"/>
        <end position="781"/>
    </location>
</feature>
<evidence type="ECO:0000259" key="5">
    <source>
        <dbReference type="Pfam" id="PF22972"/>
    </source>
</evidence>
<dbReference type="PANTHER" id="PTHR23318:SF0">
    <property type="entry name" value="SERINE_THREONINE-PROTEIN PHOSPHATASE 4 REGULATORY SUBUNIT 3"/>
    <property type="match status" value="1"/>
</dbReference>
<dbReference type="Gene3D" id="2.30.29.30">
    <property type="entry name" value="Pleckstrin-homology domain (PH domain)/Phosphotyrosine-binding domain (PTB)"/>
    <property type="match status" value="1"/>
</dbReference>
<evidence type="ECO:0000256" key="2">
    <source>
        <dbReference type="ARBA" id="ARBA00023242"/>
    </source>
</evidence>
<feature type="compositionally biased region" description="Basic and acidic residues" evidence="3">
    <location>
        <begin position="706"/>
        <end position="724"/>
    </location>
</feature>
<dbReference type="Pfam" id="PF04802">
    <property type="entry name" value="PP4R3"/>
    <property type="match status" value="1"/>
</dbReference>
<keyword evidence="7" id="KW-1185">Reference proteome</keyword>
<dbReference type="Proteomes" id="UP000095023">
    <property type="component" value="Unassembled WGS sequence"/>
</dbReference>
<dbReference type="SUPFAM" id="SSF50729">
    <property type="entry name" value="PH domain-like"/>
    <property type="match status" value="1"/>
</dbReference>
<feature type="region of interest" description="Disordered" evidence="3">
    <location>
        <begin position="706"/>
        <end position="781"/>
    </location>
</feature>
<name>A0A1E4TEW1_9ASCO</name>
<organism evidence="6 7">
    <name type="scientific">Tortispora caseinolytica NRRL Y-17796</name>
    <dbReference type="NCBI Taxonomy" id="767744"/>
    <lineage>
        <taxon>Eukaryota</taxon>
        <taxon>Fungi</taxon>
        <taxon>Dikarya</taxon>
        <taxon>Ascomycota</taxon>
        <taxon>Saccharomycotina</taxon>
        <taxon>Trigonopsidomycetes</taxon>
        <taxon>Trigonopsidales</taxon>
        <taxon>Trigonopsidaceae</taxon>
        <taxon>Tortispora</taxon>
    </lineage>
</organism>